<dbReference type="PANTHER" id="PTHR22642">
    <property type="entry name" value="IMIDAZOLONEPROPIONASE"/>
    <property type="match status" value="1"/>
</dbReference>
<feature type="domain" description="Extradiol ring-cleavage dioxygenase class III enzyme subunit B" evidence="1">
    <location>
        <begin position="19"/>
        <end position="213"/>
    </location>
</feature>
<comment type="caution">
    <text evidence="3">The sequence shown here is derived from an EMBL/GenBank/DDBJ whole genome shotgun (WGS) entry which is preliminary data.</text>
</comment>
<dbReference type="SUPFAM" id="SSF51556">
    <property type="entry name" value="Metallo-dependent hydrolases"/>
    <property type="match status" value="1"/>
</dbReference>
<evidence type="ECO:0000313" key="4">
    <source>
        <dbReference type="Proteomes" id="UP000319771"/>
    </source>
</evidence>
<dbReference type="Pfam" id="PF02900">
    <property type="entry name" value="LigB"/>
    <property type="match status" value="1"/>
</dbReference>
<evidence type="ECO:0000313" key="3">
    <source>
        <dbReference type="EMBL" id="TMQ70195.1"/>
    </source>
</evidence>
<dbReference type="Pfam" id="PF07969">
    <property type="entry name" value="Amidohydro_3"/>
    <property type="match status" value="1"/>
</dbReference>
<name>A0A538U2R0_UNCEI</name>
<dbReference type="GO" id="GO:0016702">
    <property type="term" value="F:oxidoreductase activity, acting on single donors with incorporation of molecular oxygen, incorporation of two atoms of oxygen"/>
    <property type="evidence" value="ECO:0007669"/>
    <property type="project" value="UniProtKB-ARBA"/>
</dbReference>
<dbReference type="SUPFAM" id="SSF53213">
    <property type="entry name" value="LigB-like"/>
    <property type="match status" value="1"/>
</dbReference>
<gene>
    <name evidence="3" type="ORF">E6K81_13210</name>
</gene>
<feature type="domain" description="Amidohydrolase 3" evidence="2">
    <location>
        <begin position="350"/>
        <end position="827"/>
    </location>
</feature>
<dbReference type="Gene3D" id="3.20.20.140">
    <property type="entry name" value="Metal-dependent hydrolases"/>
    <property type="match status" value="1"/>
</dbReference>
<dbReference type="Gene3D" id="3.10.310.70">
    <property type="match status" value="1"/>
</dbReference>
<dbReference type="InterPro" id="IPR013108">
    <property type="entry name" value="Amidohydro_3"/>
</dbReference>
<dbReference type="Proteomes" id="UP000319771">
    <property type="component" value="Unassembled WGS sequence"/>
</dbReference>
<organism evidence="3 4">
    <name type="scientific">Eiseniibacteriota bacterium</name>
    <dbReference type="NCBI Taxonomy" id="2212470"/>
    <lineage>
        <taxon>Bacteria</taxon>
        <taxon>Candidatus Eiseniibacteriota</taxon>
    </lineage>
</organism>
<dbReference type="InterPro" id="IPR032466">
    <property type="entry name" value="Metal_Hydrolase"/>
</dbReference>
<reference evidence="3 4" key="1">
    <citation type="journal article" date="2019" name="Nat. Microbiol.">
        <title>Mediterranean grassland soil C-N compound turnover is dependent on rainfall and depth, and is mediated by genomically divergent microorganisms.</title>
        <authorList>
            <person name="Diamond S."/>
            <person name="Andeer P.F."/>
            <person name="Li Z."/>
            <person name="Crits-Christoph A."/>
            <person name="Burstein D."/>
            <person name="Anantharaman K."/>
            <person name="Lane K.R."/>
            <person name="Thomas B.C."/>
            <person name="Pan C."/>
            <person name="Northen T.R."/>
            <person name="Banfield J.F."/>
        </authorList>
    </citation>
    <scope>NUCLEOTIDE SEQUENCE [LARGE SCALE GENOMIC DNA]</scope>
    <source>
        <strain evidence="3">WS_11</strain>
    </source>
</reference>
<proteinExistence type="predicted"/>
<dbReference type="SUPFAM" id="SSF51338">
    <property type="entry name" value="Composite domain of metallo-dependent hydrolases"/>
    <property type="match status" value="1"/>
</dbReference>
<evidence type="ECO:0000259" key="1">
    <source>
        <dbReference type="Pfam" id="PF02900"/>
    </source>
</evidence>
<dbReference type="Gene3D" id="3.40.830.10">
    <property type="entry name" value="LigB-like"/>
    <property type="match status" value="1"/>
</dbReference>
<sequence length="832" mass="88063">MLTSRLLLAPTLPTLLVDEHRGHHTPMLEALAGAATRLAADAPEVVVALSARWLPEGPFLVDASPHHRTLTDYAGFGVEVRYDCPGHPELARALVAAGVAAGVRVATAKRGVDSGVTVPLHFLCRGIRLPVVPISLADRSAAECRGWGAALGALLAARPERIAFVAGGLLSNNEHAWGLRRDVQETLAFDERILAALAAGAWDAIGTVSPAEALRNCERSLFSASCDVHQHQGLPWPRSSGGVRARLIRRVTPAARQGGPGSILGTADAPARPRRAHAGGIHMVTILSLAALIGAATRSGPADLVVRDARIYTAAPAHPTAHALAVTRGRIVAVGEEADVRPLIGPKTRVLALGGKTVLPGLIDSHGHMLNLGSRLSDVDVVGTPTYQAVIDRVVARARVTAKGQWILGRGWDQNDWPATAMPDHHALSRAVPDHPVRLTRIDGHAALVNAKAMELAHITRETPDPAGGAILHDASGEPTGVLVDGARALVETVIPPLTPAEYQRRLLAAMRECARLGLIMVHDAGIGPEELAAYRALLARGTFPIRVNAMAAARSSVLDTVLARGPEVGDHFMLRSIKVVSDGALGSRGALLGAPYADDPQHLGLSTFPLDRLREIGTQALAKGLQVRVHAIGDSANHGTLDAFEAAFGGQPHPEARWAIEHAQIVRPADIARFARLGVVASMQPTHATSDGPWAETRLGPERVRWGYRWRDFLAAGVPLASGSDFPVEFPNPMLGLYAAITRRDLDGKLPAGGWFPDQRLTPAEALTSFTATGAWLAFREADLGTLEVGKQADFVVVDRDVIGGPPEAIPKAKVLRTVVGGRTVFAGTWK</sequence>
<evidence type="ECO:0008006" key="5">
    <source>
        <dbReference type="Google" id="ProtNLM"/>
    </source>
</evidence>
<dbReference type="CDD" id="cd01300">
    <property type="entry name" value="YtcJ_like"/>
    <property type="match status" value="1"/>
</dbReference>
<protein>
    <recommendedName>
        <fullName evidence="5">Amidohydrolase</fullName>
    </recommendedName>
</protein>
<dbReference type="GO" id="GO:0016810">
    <property type="term" value="F:hydrolase activity, acting on carbon-nitrogen (but not peptide) bonds"/>
    <property type="evidence" value="ECO:0007669"/>
    <property type="project" value="InterPro"/>
</dbReference>
<dbReference type="InterPro" id="IPR033932">
    <property type="entry name" value="YtcJ-like"/>
</dbReference>
<dbReference type="GO" id="GO:0008198">
    <property type="term" value="F:ferrous iron binding"/>
    <property type="evidence" value="ECO:0007669"/>
    <property type="project" value="InterPro"/>
</dbReference>
<accession>A0A538U2R0</accession>
<evidence type="ECO:0000259" key="2">
    <source>
        <dbReference type="Pfam" id="PF07969"/>
    </source>
</evidence>
<dbReference type="EMBL" id="VBPB01000243">
    <property type="protein sequence ID" value="TMQ70195.1"/>
    <property type="molecule type" value="Genomic_DNA"/>
</dbReference>
<dbReference type="InterPro" id="IPR004183">
    <property type="entry name" value="Xdiol_dOase_suB"/>
</dbReference>
<dbReference type="InterPro" id="IPR011059">
    <property type="entry name" value="Metal-dep_hydrolase_composite"/>
</dbReference>
<dbReference type="PANTHER" id="PTHR22642:SF2">
    <property type="entry name" value="PROTEIN LONG AFTER FAR-RED 3"/>
    <property type="match status" value="1"/>
</dbReference>
<dbReference type="AlphaFoldDB" id="A0A538U2R0"/>
<dbReference type="Gene3D" id="2.30.40.10">
    <property type="entry name" value="Urease, subunit C, domain 1"/>
    <property type="match status" value="1"/>
</dbReference>